<gene>
    <name evidence="13" type="ORF">BSL78_24368</name>
</gene>
<feature type="domain" description="C2H2-type" evidence="12">
    <location>
        <begin position="307"/>
        <end position="331"/>
    </location>
</feature>
<evidence type="ECO:0000256" key="5">
    <source>
        <dbReference type="ARBA" id="ARBA00022771"/>
    </source>
</evidence>
<dbReference type="PANTHER" id="PTHR23226:SF416">
    <property type="entry name" value="FI01424P"/>
    <property type="match status" value="1"/>
</dbReference>
<dbReference type="InterPro" id="IPR013087">
    <property type="entry name" value="Znf_C2H2_type"/>
</dbReference>
<keyword evidence="3" id="KW-0479">Metal-binding</keyword>
<feature type="domain" description="C2H2-type" evidence="12">
    <location>
        <begin position="590"/>
        <end position="617"/>
    </location>
</feature>
<dbReference type="PANTHER" id="PTHR23226">
    <property type="entry name" value="ZINC FINGER AND SCAN DOMAIN-CONTAINING"/>
    <property type="match status" value="1"/>
</dbReference>
<reference evidence="13 14" key="1">
    <citation type="journal article" date="2017" name="PLoS Biol.">
        <title>The sea cucumber genome provides insights into morphological evolution and visceral regeneration.</title>
        <authorList>
            <person name="Zhang X."/>
            <person name="Sun L."/>
            <person name="Yuan J."/>
            <person name="Sun Y."/>
            <person name="Gao Y."/>
            <person name="Zhang L."/>
            <person name="Li S."/>
            <person name="Dai H."/>
            <person name="Hamel J.F."/>
            <person name="Liu C."/>
            <person name="Yu Y."/>
            <person name="Liu S."/>
            <person name="Lin W."/>
            <person name="Guo K."/>
            <person name="Jin S."/>
            <person name="Xu P."/>
            <person name="Storey K.B."/>
            <person name="Huan P."/>
            <person name="Zhang T."/>
            <person name="Zhou Y."/>
            <person name="Zhang J."/>
            <person name="Lin C."/>
            <person name="Li X."/>
            <person name="Xing L."/>
            <person name="Huo D."/>
            <person name="Sun M."/>
            <person name="Wang L."/>
            <person name="Mercier A."/>
            <person name="Li F."/>
            <person name="Yang H."/>
            <person name="Xiang J."/>
        </authorList>
    </citation>
    <scope>NUCLEOTIDE SEQUENCE [LARGE SCALE GENOMIC DNA]</scope>
    <source>
        <strain evidence="13">Shaxun</strain>
        <tissue evidence="13">Muscle</tissue>
    </source>
</reference>
<dbReference type="AlphaFoldDB" id="A0A2G8JSV0"/>
<sequence>MSFVYYPFTGCYSYDKMDPQHPQDSIIQINWTREDLTNLTAGPVGPGASTVPIPALSNVSMVGVVKDKPPQPLHMNQPAATERVNPLSGRIVGPHSDVHLQQLNLIHDTLAATGLAGDGVQATSQPLQVGSVQISQPVAGNIPQIQNPLDQNVKVEHVASSNSSKVVVPTNTQSYPHGPSTFSSDILSEASSVFRNASPQQTISEPMASDIAKTDAIVPGGIYPTPVNLEDAGKSLVINDNTEFVVHEVTVIASPSQCSACGKSIIDGVPVPDATGFNVQDNVYQCHVCGQRTVKETERVRTVPEKYQCNICHREFDMQDDLRTHEGQAHADIGAFNCSYCSGVFKLKHERDMHEACTHANGSVFRCKLCFKKFATKKRWIKHTAKCKKRHRGKDLKAIDTPELQSAGNNQGIVDSTKQALGETIINSSSDIVEGMDLSNMITTEQGEQLWICGQCGKEFKHYRYFHKHVKDVCGVTVYKCDGCDEQFPTKRKLSAHEIQFKDQAHYKCTCGREYQAKQSYRAHKRSHEEDKPYKCRYCGKGFLAINKCKIHERSHTGEKPFSCKVCGKEYVMKESLTIHERKHKNDFRFFCKYCKKGFVKKYTYRMHELNHEGYKPFSCKFCEKTFFRKSDLSRHELCSHNHGKDAYRFLCSTVGEVSN</sequence>
<dbReference type="FunFam" id="3.30.160.60:FF:000193">
    <property type="entry name" value="Zinc finger protein 300"/>
    <property type="match status" value="1"/>
</dbReference>
<protein>
    <submittedName>
        <fullName evidence="13">Putative gastrula zinc finger protein XlCGF26.1-like</fullName>
    </submittedName>
</protein>
<evidence type="ECO:0000256" key="2">
    <source>
        <dbReference type="ARBA" id="ARBA00006991"/>
    </source>
</evidence>
<keyword evidence="10" id="KW-0539">Nucleus</keyword>
<evidence type="ECO:0000256" key="9">
    <source>
        <dbReference type="ARBA" id="ARBA00023163"/>
    </source>
</evidence>
<comment type="subcellular location">
    <subcellularLocation>
        <location evidence="1">Nucleus</location>
    </subcellularLocation>
</comment>
<dbReference type="PROSITE" id="PS00028">
    <property type="entry name" value="ZINC_FINGER_C2H2_1"/>
    <property type="match status" value="6"/>
</dbReference>
<keyword evidence="5 11" id="KW-0863">Zinc-finger</keyword>
<evidence type="ECO:0000256" key="4">
    <source>
        <dbReference type="ARBA" id="ARBA00022737"/>
    </source>
</evidence>
<dbReference type="STRING" id="307972.A0A2G8JSV0"/>
<dbReference type="Gene3D" id="3.30.160.60">
    <property type="entry name" value="Classic Zinc Finger"/>
    <property type="match status" value="5"/>
</dbReference>
<evidence type="ECO:0000313" key="14">
    <source>
        <dbReference type="Proteomes" id="UP000230750"/>
    </source>
</evidence>
<feature type="domain" description="C2H2-type" evidence="12">
    <location>
        <begin position="507"/>
        <end position="533"/>
    </location>
</feature>
<evidence type="ECO:0000256" key="8">
    <source>
        <dbReference type="ARBA" id="ARBA00023125"/>
    </source>
</evidence>
<dbReference type="PROSITE" id="PS50157">
    <property type="entry name" value="ZINC_FINGER_C2H2_2"/>
    <property type="match status" value="6"/>
</dbReference>
<evidence type="ECO:0000256" key="3">
    <source>
        <dbReference type="ARBA" id="ARBA00022723"/>
    </source>
</evidence>
<dbReference type="SMART" id="SM00355">
    <property type="entry name" value="ZnF_C2H2"/>
    <property type="match status" value="10"/>
</dbReference>
<accession>A0A2G8JSV0</accession>
<evidence type="ECO:0000313" key="13">
    <source>
        <dbReference type="EMBL" id="PIK38790.1"/>
    </source>
</evidence>
<keyword evidence="8" id="KW-0238">DNA-binding</keyword>
<evidence type="ECO:0000256" key="11">
    <source>
        <dbReference type="PROSITE-ProRule" id="PRU00042"/>
    </source>
</evidence>
<evidence type="ECO:0000259" key="12">
    <source>
        <dbReference type="PROSITE" id="PS50157"/>
    </source>
</evidence>
<dbReference type="Proteomes" id="UP000230750">
    <property type="component" value="Unassembled WGS sequence"/>
</dbReference>
<evidence type="ECO:0000256" key="10">
    <source>
        <dbReference type="ARBA" id="ARBA00023242"/>
    </source>
</evidence>
<dbReference type="GO" id="GO:0000978">
    <property type="term" value="F:RNA polymerase II cis-regulatory region sequence-specific DNA binding"/>
    <property type="evidence" value="ECO:0007669"/>
    <property type="project" value="TreeGrafter"/>
</dbReference>
<dbReference type="SUPFAM" id="SSF57667">
    <property type="entry name" value="beta-beta-alpha zinc fingers"/>
    <property type="match status" value="5"/>
</dbReference>
<feature type="domain" description="C2H2-type" evidence="12">
    <location>
        <begin position="618"/>
        <end position="646"/>
    </location>
</feature>
<proteinExistence type="inferred from homology"/>
<name>A0A2G8JSV0_STIJA</name>
<dbReference type="GO" id="GO:0008270">
    <property type="term" value="F:zinc ion binding"/>
    <property type="evidence" value="ECO:0007669"/>
    <property type="project" value="UniProtKB-KW"/>
</dbReference>
<feature type="domain" description="C2H2-type" evidence="12">
    <location>
        <begin position="562"/>
        <end position="589"/>
    </location>
</feature>
<comment type="caution">
    <text evidence="13">The sequence shown here is derived from an EMBL/GenBank/DDBJ whole genome shotgun (WGS) entry which is preliminary data.</text>
</comment>
<keyword evidence="7" id="KW-0805">Transcription regulation</keyword>
<organism evidence="13 14">
    <name type="scientific">Stichopus japonicus</name>
    <name type="common">Sea cucumber</name>
    <dbReference type="NCBI Taxonomy" id="307972"/>
    <lineage>
        <taxon>Eukaryota</taxon>
        <taxon>Metazoa</taxon>
        <taxon>Echinodermata</taxon>
        <taxon>Eleutherozoa</taxon>
        <taxon>Echinozoa</taxon>
        <taxon>Holothuroidea</taxon>
        <taxon>Aspidochirotacea</taxon>
        <taxon>Aspidochirotida</taxon>
        <taxon>Stichopodidae</taxon>
        <taxon>Apostichopus</taxon>
    </lineage>
</organism>
<evidence type="ECO:0000256" key="6">
    <source>
        <dbReference type="ARBA" id="ARBA00022833"/>
    </source>
</evidence>
<keyword evidence="14" id="KW-1185">Reference proteome</keyword>
<evidence type="ECO:0000256" key="7">
    <source>
        <dbReference type="ARBA" id="ARBA00023015"/>
    </source>
</evidence>
<dbReference type="Pfam" id="PF00096">
    <property type="entry name" value="zf-C2H2"/>
    <property type="match status" value="3"/>
</dbReference>
<comment type="similarity">
    <text evidence="2">Belongs to the krueppel C2H2-type zinc-finger protein family.</text>
</comment>
<dbReference type="FunFam" id="3.30.160.60:FF:001480">
    <property type="entry name" value="Si:cabz01071911.3"/>
    <property type="match status" value="1"/>
</dbReference>
<keyword evidence="4" id="KW-0677">Repeat</keyword>
<dbReference type="InterPro" id="IPR036236">
    <property type="entry name" value="Znf_C2H2_sf"/>
</dbReference>
<feature type="domain" description="C2H2-type" evidence="12">
    <location>
        <begin position="534"/>
        <end position="561"/>
    </location>
</feature>
<evidence type="ECO:0000256" key="1">
    <source>
        <dbReference type="ARBA" id="ARBA00004123"/>
    </source>
</evidence>
<keyword evidence="6" id="KW-0862">Zinc</keyword>
<dbReference type="EMBL" id="MRZV01001313">
    <property type="protein sequence ID" value="PIK38790.1"/>
    <property type="molecule type" value="Genomic_DNA"/>
</dbReference>
<dbReference type="GO" id="GO:0000981">
    <property type="term" value="F:DNA-binding transcription factor activity, RNA polymerase II-specific"/>
    <property type="evidence" value="ECO:0007669"/>
    <property type="project" value="TreeGrafter"/>
</dbReference>
<dbReference type="GO" id="GO:0005634">
    <property type="term" value="C:nucleus"/>
    <property type="evidence" value="ECO:0007669"/>
    <property type="project" value="UniProtKB-SubCell"/>
</dbReference>
<keyword evidence="9" id="KW-0804">Transcription</keyword>